<evidence type="ECO:0000313" key="2">
    <source>
        <dbReference type="Proteomes" id="UP000521227"/>
    </source>
</evidence>
<dbReference type="EMBL" id="JACHIJ010000006">
    <property type="protein sequence ID" value="MBB5054051.1"/>
    <property type="molecule type" value="Genomic_DNA"/>
</dbReference>
<name>A0A840N8L8_9BRAD</name>
<gene>
    <name evidence="1" type="ORF">HNQ36_004053</name>
</gene>
<protein>
    <submittedName>
        <fullName evidence="1">Uncharacterized protein</fullName>
    </submittedName>
</protein>
<sequence>MSYRFEAGHIYRWLTHSAPASGTAPTAGRRYTRFEA</sequence>
<accession>A0A840N8L8</accession>
<proteinExistence type="predicted"/>
<evidence type="ECO:0000313" key="1">
    <source>
        <dbReference type="EMBL" id="MBB5054051.1"/>
    </source>
</evidence>
<dbReference type="AlphaFoldDB" id="A0A840N8L8"/>
<organism evidence="1 2">
    <name type="scientific">Afipia massiliensis</name>
    <dbReference type="NCBI Taxonomy" id="211460"/>
    <lineage>
        <taxon>Bacteria</taxon>
        <taxon>Pseudomonadati</taxon>
        <taxon>Pseudomonadota</taxon>
        <taxon>Alphaproteobacteria</taxon>
        <taxon>Hyphomicrobiales</taxon>
        <taxon>Nitrobacteraceae</taxon>
        <taxon>Afipia</taxon>
    </lineage>
</organism>
<reference evidence="1 2" key="1">
    <citation type="submission" date="2020-08" db="EMBL/GenBank/DDBJ databases">
        <title>Genomic Encyclopedia of Type Strains, Phase IV (KMG-IV): sequencing the most valuable type-strain genomes for metagenomic binning, comparative biology and taxonomic classification.</title>
        <authorList>
            <person name="Goeker M."/>
        </authorList>
    </citation>
    <scope>NUCLEOTIDE SEQUENCE [LARGE SCALE GENOMIC DNA]</scope>
    <source>
        <strain evidence="1 2">DSM 17498</strain>
    </source>
</reference>
<comment type="caution">
    <text evidence="1">The sequence shown here is derived from an EMBL/GenBank/DDBJ whole genome shotgun (WGS) entry which is preliminary data.</text>
</comment>
<dbReference type="Proteomes" id="UP000521227">
    <property type="component" value="Unassembled WGS sequence"/>
</dbReference>